<dbReference type="NCBIfam" id="TIGR03777">
    <property type="entry name" value="RPE4"/>
    <property type="match status" value="1"/>
</dbReference>
<organism evidence="1 2">
    <name type="scientific">Rickettsia conorii subsp. heilongjiangensis</name>
    <dbReference type="NCBI Taxonomy" id="226665"/>
    <lineage>
        <taxon>Bacteria</taxon>
        <taxon>Pseudomonadati</taxon>
        <taxon>Pseudomonadota</taxon>
        <taxon>Alphaproteobacteria</taxon>
        <taxon>Rickettsiales</taxon>
        <taxon>Rickettsiaceae</taxon>
        <taxon>Rickettsieae</taxon>
        <taxon>Rickettsia</taxon>
        <taxon>spotted fever group</taxon>
    </lineage>
</organism>
<sequence>MSRCLITNNKTLLSSRNLIAGSSLFYFFLDTVVKPRYDTERVFRSAQQHY</sequence>
<dbReference type="Proteomes" id="UP000422519">
    <property type="component" value="Chromosome"/>
</dbReference>
<proteinExistence type="predicted"/>
<gene>
    <name evidence="1" type="ORF">RHHCN13_07605</name>
</gene>
<dbReference type="InterPro" id="IPR022439">
    <property type="entry name" value="RPE4"/>
</dbReference>
<accession>A0AAD1GIU1</accession>
<reference evidence="1" key="1">
    <citation type="journal article" date="2019" name="Front. Microbiol.">
        <title>Genomic features of Rickettsia heilongjiangensis revealed by intraspecies comparison and detailed comparison with Rickettsia japonica.</title>
        <authorList>
            <person name="Kasama K."/>
            <person name="Fujita H."/>
            <person name="Yamamoto S."/>
            <person name="Ooka T."/>
            <person name="Gotoh Y."/>
            <person name="Ogura Y."/>
            <person name="Ando S."/>
            <person name="Hayashi T."/>
        </authorList>
    </citation>
    <scope>NUCLEOTIDE SEQUENCE</scope>
    <source>
        <strain evidence="1">HCN-13</strain>
    </source>
</reference>
<dbReference type="AlphaFoldDB" id="A0AAD1GIU1"/>
<evidence type="ECO:0000313" key="1">
    <source>
        <dbReference type="EMBL" id="BBM92602.1"/>
    </source>
</evidence>
<name>A0AAD1GIU1_RICCR</name>
<evidence type="ECO:0000313" key="2">
    <source>
        <dbReference type="Proteomes" id="UP000422519"/>
    </source>
</evidence>
<protein>
    <submittedName>
        <fullName evidence="1">Uncharacterized protein</fullName>
    </submittedName>
</protein>
<dbReference type="EMBL" id="AP019863">
    <property type="protein sequence ID" value="BBM92602.1"/>
    <property type="molecule type" value="Genomic_DNA"/>
</dbReference>